<dbReference type="InterPro" id="IPR004680">
    <property type="entry name" value="Cit_transptr-like_dom"/>
</dbReference>
<dbReference type="GO" id="GO:0015105">
    <property type="term" value="F:arsenite transmembrane transporter activity"/>
    <property type="evidence" value="ECO:0007669"/>
    <property type="project" value="InterPro"/>
</dbReference>
<evidence type="ECO:0000256" key="7">
    <source>
        <dbReference type="ARBA" id="ARBA00023136"/>
    </source>
</evidence>
<feature type="transmembrane region" description="Helical" evidence="8">
    <location>
        <begin position="43"/>
        <end position="65"/>
    </location>
</feature>
<keyword evidence="11" id="KW-1185">Reference proteome</keyword>
<evidence type="ECO:0000313" key="11">
    <source>
        <dbReference type="Proteomes" id="UP000001401"/>
    </source>
</evidence>
<gene>
    <name evidence="10" type="ordered locus">Bcell_1497</name>
</gene>
<dbReference type="PANTHER" id="PTHR43568">
    <property type="entry name" value="P PROTEIN"/>
    <property type="match status" value="1"/>
</dbReference>
<sequence length="447" mass="49530">MFVHFASYNVWNEWGGTGMDWFFALVIFTISYIFIISEKMNRALIACLGGVFMLFAGVLDLNAAFLNHIDWHTIVLLLSMMILVSITSQSGFFEYLAVFLAKIIKGKPIPLLIMVSTLTAIGSALLNNVTTVLLMVPIVITLTRMLYISAIPYLMATILASNIGGTATLIGDPPNLMIGQAVDHLTFNDFLVHLGPVVLVIYIVIMIGICFLYRKQLHVKLEDQRTLMKVHPRSYLKDKNLLFKSVTVLTLTTIGFMIQPLLNVDLTSVAMAGALLLMLLTHEDKETEEVFQGVEWVTLFFFVGLFMLVGGLKEVGIIDEIAKSIIYYTEGDVPKTAMLILWSSGILSGFVDNIPFVAAMIPVILEFQDYGMTNLDPLWWALALGACLGGNGTLIGASSNVIVAGLAMKAKQPFSYMDFLKIGAPTAIVSFIISSIYIYFRYLIYFQ</sequence>
<comment type="similarity">
    <text evidence="2">Belongs to the CitM (TC 2.A.11) transporter family.</text>
</comment>
<keyword evidence="3" id="KW-0813">Transport</keyword>
<keyword evidence="5 8" id="KW-0812">Transmembrane</keyword>
<dbReference type="PANTHER" id="PTHR43568:SF1">
    <property type="entry name" value="P PROTEIN"/>
    <property type="match status" value="1"/>
</dbReference>
<keyword evidence="4" id="KW-1003">Cell membrane</keyword>
<accession>E6TV76</accession>
<reference evidence="10" key="1">
    <citation type="submission" date="2010-12" db="EMBL/GenBank/DDBJ databases">
        <title>Complete sequence of Bacillus cellulosilyticus DSM 2522.</title>
        <authorList>
            <consortium name="US DOE Joint Genome Institute"/>
            <person name="Lucas S."/>
            <person name="Copeland A."/>
            <person name="Lapidus A."/>
            <person name="Cheng J.-F."/>
            <person name="Bruce D."/>
            <person name="Goodwin L."/>
            <person name="Pitluck S."/>
            <person name="Chertkov O."/>
            <person name="Detter J.C."/>
            <person name="Han C."/>
            <person name="Tapia R."/>
            <person name="Land M."/>
            <person name="Hauser L."/>
            <person name="Jeffries C."/>
            <person name="Kyrpides N."/>
            <person name="Ivanova N."/>
            <person name="Mikhailova N."/>
            <person name="Brumm P."/>
            <person name="Mead D."/>
            <person name="Woyke T."/>
        </authorList>
    </citation>
    <scope>NUCLEOTIDE SEQUENCE [LARGE SCALE GENOMIC DNA]</scope>
    <source>
        <strain evidence="10">DSM 2522</strain>
    </source>
</reference>
<dbReference type="EMBL" id="CP002394">
    <property type="protein sequence ID" value="ADU29760.1"/>
    <property type="molecule type" value="Genomic_DNA"/>
</dbReference>
<evidence type="ECO:0000256" key="3">
    <source>
        <dbReference type="ARBA" id="ARBA00022448"/>
    </source>
</evidence>
<evidence type="ECO:0000259" key="9">
    <source>
        <dbReference type="Pfam" id="PF03600"/>
    </source>
</evidence>
<feature type="transmembrane region" description="Helical" evidence="8">
    <location>
        <begin position="71"/>
        <end position="97"/>
    </location>
</feature>
<feature type="transmembrane region" description="Helical" evidence="8">
    <location>
        <begin position="377"/>
        <end position="407"/>
    </location>
</feature>
<dbReference type="GO" id="GO:0005886">
    <property type="term" value="C:plasma membrane"/>
    <property type="evidence" value="ECO:0007669"/>
    <property type="project" value="UniProtKB-SubCell"/>
</dbReference>
<keyword evidence="6 8" id="KW-1133">Transmembrane helix</keyword>
<feature type="transmembrane region" description="Helical" evidence="8">
    <location>
        <begin position="419"/>
        <end position="440"/>
    </location>
</feature>
<dbReference type="AlphaFoldDB" id="E6TV76"/>
<dbReference type="Pfam" id="PF03600">
    <property type="entry name" value="CitMHS"/>
    <property type="match status" value="1"/>
</dbReference>
<feature type="transmembrane region" description="Helical" evidence="8">
    <location>
        <begin position="20"/>
        <end position="36"/>
    </location>
</feature>
<dbReference type="STRING" id="649639.Bcell_1497"/>
<dbReference type="PRINTS" id="PR00758">
    <property type="entry name" value="ARSENICPUMP"/>
</dbReference>
<dbReference type="InterPro" id="IPR051475">
    <property type="entry name" value="Diverse_Ion_Transporter"/>
</dbReference>
<evidence type="ECO:0000256" key="2">
    <source>
        <dbReference type="ARBA" id="ARBA00009843"/>
    </source>
</evidence>
<feature type="transmembrane region" description="Helical" evidence="8">
    <location>
        <begin position="153"/>
        <end position="170"/>
    </location>
</feature>
<keyword evidence="7 8" id="KW-0472">Membrane</keyword>
<name>E6TV76_EVAC2</name>
<feature type="transmembrane region" description="Helical" evidence="8">
    <location>
        <begin position="190"/>
        <end position="213"/>
    </location>
</feature>
<dbReference type="eggNOG" id="COG1055">
    <property type="taxonomic scope" value="Bacteria"/>
</dbReference>
<feature type="domain" description="Citrate transporter-like" evidence="9">
    <location>
        <begin position="32"/>
        <end position="385"/>
    </location>
</feature>
<comment type="subcellular location">
    <subcellularLocation>
        <location evidence="1">Cell membrane</location>
        <topology evidence="1">Multi-pass membrane protein</topology>
    </subcellularLocation>
</comment>
<dbReference type="Proteomes" id="UP000001401">
    <property type="component" value="Chromosome"/>
</dbReference>
<evidence type="ECO:0000256" key="4">
    <source>
        <dbReference type="ARBA" id="ARBA00022475"/>
    </source>
</evidence>
<organism evidence="10 11">
    <name type="scientific">Evansella cellulosilytica (strain ATCC 21833 / DSM 2522 / FERM P-1141 / JCM 9156 / N-4)</name>
    <name type="common">Bacillus cellulosilyticus</name>
    <dbReference type="NCBI Taxonomy" id="649639"/>
    <lineage>
        <taxon>Bacteria</taxon>
        <taxon>Bacillati</taxon>
        <taxon>Bacillota</taxon>
        <taxon>Bacilli</taxon>
        <taxon>Bacillales</taxon>
        <taxon>Bacillaceae</taxon>
        <taxon>Evansella</taxon>
    </lineage>
</organism>
<dbReference type="KEGG" id="bco:Bcell_1497"/>
<evidence type="ECO:0000256" key="1">
    <source>
        <dbReference type="ARBA" id="ARBA00004651"/>
    </source>
</evidence>
<feature type="transmembrane region" description="Helical" evidence="8">
    <location>
        <begin position="241"/>
        <end position="262"/>
    </location>
</feature>
<evidence type="ECO:0000256" key="6">
    <source>
        <dbReference type="ARBA" id="ARBA00022989"/>
    </source>
</evidence>
<dbReference type="CDD" id="cd01116">
    <property type="entry name" value="P_permease"/>
    <property type="match status" value="1"/>
</dbReference>
<evidence type="ECO:0000256" key="8">
    <source>
        <dbReference type="SAM" id="Phobius"/>
    </source>
</evidence>
<evidence type="ECO:0000256" key="5">
    <source>
        <dbReference type="ARBA" id="ARBA00022692"/>
    </source>
</evidence>
<dbReference type="InterPro" id="IPR000802">
    <property type="entry name" value="Arsenical_pump_ArsB"/>
</dbReference>
<feature type="transmembrane region" description="Helical" evidence="8">
    <location>
        <begin position="296"/>
        <end position="318"/>
    </location>
</feature>
<evidence type="ECO:0000313" key="10">
    <source>
        <dbReference type="EMBL" id="ADU29760.1"/>
    </source>
</evidence>
<dbReference type="HOGENOM" id="CLU_011920_4_0_9"/>
<feature type="transmembrane region" description="Helical" evidence="8">
    <location>
        <begin position="339"/>
        <end position="365"/>
    </location>
</feature>
<proteinExistence type="inferred from homology"/>
<protein>
    <submittedName>
        <fullName evidence="10">Citrate transporter</fullName>
    </submittedName>
</protein>